<evidence type="ECO:0000256" key="3">
    <source>
        <dbReference type="SAM" id="MobiDB-lite"/>
    </source>
</evidence>
<dbReference type="Proteomes" id="UP001597049">
    <property type="component" value="Unassembled WGS sequence"/>
</dbReference>
<sequence length="179" mass="20791">MKRIILSLAVVVTLMSCNQEKTAYVDNTVLIQDYYKMKSTEARFEKKSQALSDELDSVAGEFQKEVQEFQQGMDRMSTANREKRQNELMQKQQMLQQRQQQKSQMLRQESDQAIDSLISEVKDLVAKYGEERGYAYIFGSNESANIMYAKEGLDITEDVLEELNKTQDKKNETEETTEK</sequence>
<evidence type="ECO:0000313" key="5">
    <source>
        <dbReference type="Proteomes" id="UP001597049"/>
    </source>
</evidence>
<dbReference type="InterPro" id="IPR005632">
    <property type="entry name" value="Chaperone_Skp"/>
</dbReference>
<evidence type="ECO:0000313" key="4">
    <source>
        <dbReference type="EMBL" id="MFD0931848.1"/>
    </source>
</evidence>
<dbReference type="EMBL" id="JBHTIV010000005">
    <property type="protein sequence ID" value="MFD0931848.1"/>
    <property type="molecule type" value="Genomic_DNA"/>
</dbReference>
<comment type="caution">
    <text evidence="4">The sequence shown here is derived from an EMBL/GenBank/DDBJ whole genome shotgun (WGS) entry which is preliminary data.</text>
</comment>
<evidence type="ECO:0000256" key="1">
    <source>
        <dbReference type="ARBA" id="ARBA00009091"/>
    </source>
</evidence>
<dbReference type="PANTHER" id="PTHR35089:SF1">
    <property type="entry name" value="CHAPERONE PROTEIN SKP"/>
    <property type="match status" value="1"/>
</dbReference>
<dbReference type="PANTHER" id="PTHR35089">
    <property type="entry name" value="CHAPERONE PROTEIN SKP"/>
    <property type="match status" value="1"/>
</dbReference>
<feature type="compositionally biased region" description="Low complexity" evidence="3">
    <location>
        <begin position="87"/>
        <end position="107"/>
    </location>
</feature>
<feature type="region of interest" description="Disordered" evidence="3">
    <location>
        <begin position="79"/>
        <end position="108"/>
    </location>
</feature>
<name>A0ABW3GN32_9FLAO</name>
<comment type="similarity">
    <text evidence="1">Belongs to the Skp family.</text>
</comment>
<dbReference type="Pfam" id="PF03938">
    <property type="entry name" value="OmpH"/>
    <property type="match status" value="1"/>
</dbReference>
<protein>
    <submittedName>
        <fullName evidence="4">OmpH family outer membrane protein</fullName>
    </submittedName>
</protein>
<keyword evidence="2" id="KW-0732">Signal</keyword>
<reference evidence="5" key="1">
    <citation type="journal article" date="2019" name="Int. J. Syst. Evol. Microbiol.">
        <title>The Global Catalogue of Microorganisms (GCM) 10K type strain sequencing project: providing services to taxonomists for standard genome sequencing and annotation.</title>
        <authorList>
            <consortium name="The Broad Institute Genomics Platform"/>
            <consortium name="The Broad Institute Genome Sequencing Center for Infectious Disease"/>
            <person name="Wu L."/>
            <person name="Ma J."/>
        </authorList>
    </citation>
    <scope>NUCLEOTIDE SEQUENCE [LARGE SCALE GENOMIC DNA]</scope>
    <source>
        <strain evidence="5">CCUG 56752</strain>
    </source>
</reference>
<dbReference type="SUPFAM" id="SSF111384">
    <property type="entry name" value="OmpH-like"/>
    <property type="match status" value="1"/>
</dbReference>
<dbReference type="PROSITE" id="PS51257">
    <property type="entry name" value="PROKAR_LIPOPROTEIN"/>
    <property type="match status" value="1"/>
</dbReference>
<proteinExistence type="inferred from homology"/>
<dbReference type="Gene3D" id="3.30.910.20">
    <property type="entry name" value="Skp domain"/>
    <property type="match status" value="1"/>
</dbReference>
<dbReference type="RefSeq" id="WP_379657175.1">
    <property type="nucleotide sequence ID" value="NZ_JBHTIV010000005.1"/>
</dbReference>
<gene>
    <name evidence="4" type="ORF">ACFQ0R_04465</name>
</gene>
<accession>A0ABW3GN32</accession>
<keyword evidence="5" id="KW-1185">Reference proteome</keyword>
<organism evidence="4 5">
    <name type="scientific">Psychroflexus salinarum</name>
    <dbReference type="NCBI Taxonomy" id="546024"/>
    <lineage>
        <taxon>Bacteria</taxon>
        <taxon>Pseudomonadati</taxon>
        <taxon>Bacteroidota</taxon>
        <taxon>Flavobacteriia</taxon>
        <taxon>Flavobacteriales</taxon>
        <taxon>Flavobacteriaceae</taxon>
        <taxon>Psychroflexus</taxon>
    </lineage>
</organism>
<evidence type="ECO:0000256" key="2">
    <source>
        <dbReference type="ARBA" id="ARBA00022729"/>
    </source>
</evidence>
<dbReference type="SMART" id="SM00935">
    <property type="entry name" value="OmpH"/>
    <property type="match status" value="1"/>
</dbReference>
<dbReference type="InterPro" id="IPR024930">
    <property type="entry name" value="Skp_dom_sf"/>
</dbReference>